<dbReference type="GO" id="GO:0016874">
    <property type="term" value="F:ligase activity"/>
    <property type="evidence" value="ECO:0007669"/>
    <property type="project" value="UniProtKB-KW"/>
</dbReference>
<evidence type="ECO:0000256" key="1">
    <source>
        <dbReference type="ARBA" id="ARBA00022679"/>
    </source>
</evidence>
<dbReference type="InterPro" id="IPR023057">
    <property type="entry name" value="GlnE"/>
</dbReference>
<dbReference type="Proteomes" id="UP000318017">
    <property type="component" value="Chromosome"/>
</dbReference>
<dbReference type="Pfam" id="PF03710">
    <property type="entry name" value="GlnE"/>
    <property type="match status" value="3"/>
</dbReference>
<feature type="region of interest" description="Disordered" evidence="7">
    <location>
        <begin position="776"/>
        <end position="797"/>
    </location>
</feature>
<keyword evidence="5" id="KW-0460">Magnesium</keyword>
<feature type="domain" description="PII-uridylyltransferase/Glutamine-synthetase adenylyltransferase" evidence="9">
    <location>
        <begin position="363"/>
        <end position="478"/>
    </location>
</feature>
<dbReference type="GO" id="GO:0008882">
    <property type="term" value="F:[glutamate-ammonia-ligase] adenylyltransferase activity"/>
    <property type="evidence" value="ECO:0007669"/>
    <property type="project" value="UniProtKB-EC"/>
</dbReference>
<dbReference type="KEGG" id="ahel:Q31a_21890"/>
<feature type="domain" description="Glutamate-ammonia ligase adenylyltransferase repeated" evidence="8">
    <location>
        <begin position="821"/>
        <end position="954"/>
    </location>
</feature>
<evidence type="ECO:0000256" key="7">
    <source>
        <dbReference type="SAM" id="MobiDB-lite"/>
    </source>
</evidence>
<evidence type="ECO:0000259" key="8">
    <source>
        <dbReference type="Pfam" id="PF03710"/>
    </source>
</evidence>
<evidence type="ECO:0000313" key="11">
    <source>
        <dbReference type="Proteomes" id="UP000318017"/>
    </source>
</evidence>
<dbReference type="InterPro" id="IPR005190">
    <property type="entry name" value="GlnE_rpt_dom"/>
</dbReference>
<keyword evidence="11" id="KW-1185">Reference proteome</keyword>
<evidence type="ECO:0000259" key="9">
    <source>
        <dbReference type="Pfam" id="PF08335"/>
    </source>
</evidence>
<reference evidence="10 11" key="1">
    <citation type="submission" date="2019-02" db="EMBL/GenBank/DDBJ databases">
        <title>Deep-cultivation of Planctomycetes and their phenomic and genomic characterization uncovers novel biology.</title>
        <authorList>
            <person name="Wiegand S."/>
            <person name="Jogler M."/>
            <person name="Boedeker C."/>
            <person name="Pinto D."/>
            <person name="Vollmers J."/>
            <person name="Rivas-Marin E."/>
            <person name="Kohn T."/>
            <person name="Peeters S.H."/>
            <person name="Heuer A."/>
            <person name="Rast P."/>
            <person name="Oberbeckmann S."/>
            <person name="Bunk B."/>
            <person name="Jeske O."/>
            <person name="Meyerdierks A."/>
            <person name="Storesund J.E."/>
            <person name="Kallscheuer N."/>
            <person name="Luecker S."/>
            <person name="Lage O.M."/>
            <person name="Pohl T."/>
            <person name="Merkel B.J."/>
            <person name="Hornburger P."/>
            <person name="Mueller R.-W."/>
            <person name="Bruemmer F."/>
            <person name="Labrenz M."/>
            <person name="Spormann A.M."/>
            <person name="Op den Camp H."/>
            <person name="Overmann J."/>
            <person name="Amann R."/>
            <person name="Jetten M.S.M."/>
            <person name="Mascher T."/>
            <person name="Medema M.H."/>
            <person name="Devos D.P."/>
            <person name="Kaster A.-K."/>
            <person name="Ovreas L."/>
            <person name="Rohde M."/>
            <person name="Galperin M.Y."/>
            <person name="Jogler C."/>
        </authorList>
    </citation>
    <scope>NUCLEOTIDE SEQUENCE [LARGE SCALE GENOMIC DNA]</scope>
    <source>
        <strain evidence="10 11">Q31a</strain>
    </source>
</reference>
<dbReference type="GO" id="GO:0005524">
    <property type="term" value="F:ATP binding"/>
    <property type="evidence" value="ECO:0007669"/>
    <property type="project" value="UniProtKB-KW"/>
</dbReference>
<evidence type="ECO:0000256" key="5">
    <source>
        <dbReference type="ARBA" id="ARBA00022842"/>
    </source>
</evidence>
<evidence type="ECO:0000256" key="2">
    <source>
        <dbReference type="ARBA" id="ARBA00022695"/>
    </source>
</evidence>
<dbReference type="Gene3D" id="1.20.120.330">
    <property type="entry name" value="Nucleotidyltransferases domain 2"/>
    <property type="match status" value="2"/>
</dbReference>
<keyword evidence="6" id="KW-0511">Multifunctional enzyme</keyword>
<feature type="domain" description="Glutamate-ammonia ligase adenylyltransferase repeated" evidence="8">
    <location>
        <begin position="86"/>
        <end position="335"/>
    </location>
</feature>
<keyword evidence="3" id="KW-0547">Nucleotide-binding</keyword>
<name>A0A518G5L2_9BACT</name>
<dbReference type="GO" id="GO:0000820">
    <property type="term" value="P:regulation of glutamine family amino acid metabolic process"/>
    <property type="evidence" value="ECO:0007669"/>
    <property type="project" value="TreeGrafter"/>
</dbReference>
<dbReference type="SUPFAM" id="SSF81301">
    <property type="entry name" value="Nucleotidyltransferase"/>
    <property type="match status" value="3"/>
</dbReference>
<dbReference type="Gene3D" id="1.20.120.1510">
    <property type="match status" value="1"/>
</dbReference>
<dbReference type="InterPro" id="IPR043519">
    <property type="entry name" value="NT_sf"/>
</dbReference>
<accession>A0A518G5L2</accession>
<organism evidence="10 11">
    <name type="scientific">Aureliella helgolandensis</name>
    <dbReference type="NCBI Taxonomy" id="2527968"/>
    <lineage>
        <taxon>Bacteria</taxon>
        <taxon>Pseudomonadati</taxon>
        <taxon>Planctomycetota</taxon>
        <taxon>Planctomycetia</taxon>
        <taxon>Pirellulales</taxon>
        <taxon>Pirellulaceae</taxon>
        <taxon>Aureliella</taxon>
    </lineage>
</organism>
<dbReference type="PANTHER" id="PTHR30621">
    <property type="entry name" value="GLUTAMINE SYNTHETASE ADENYLYLTRANSFERASE"/>
    <property type="match status" value="1"/>
</dbReference>
<feature type="compositionally biased region" description="Basic and acidic residues" evidence="7">
    <location>
        <begin position="476"/>
        <end position="489"/>
    </location>
</feature>
<feature type="domain" description="PII-uridylyltransferase/Glutamine-synthetase adenylyltransferase" evidence="9">
    <location>
        <begin position="985"/>
        <end position="1086"/>
    </location>
</feature>
<proteinExistence type="predicted"/>
<dbReference type="GO" id="GO:0005829">
    <property type="term" value="C:cytosol"/>
    <property type="evidence" value="ECO:0007669"/>
    <property type="project" value="TreeGrafter"/>
</dbReference>
<gene>
    <name evidence="10" type="primary">glnE</name>
    <name evidence="10" type="ORF">Q31a_21890</name>
</gene>
<evidence type="ECO:0000256" key="6">
    <source>
        <dbReference type="ARBA" id="ARBA00023268"/>
    </source>
</evidence>
<keyword evidence="4" id="KW-0067">ATP-binding</keyword>
<sequence length="1144" mass="126897">MSDTFLPIAQKFGTADATAAAHHVAGLAALGLPSDLFDFLLHQLEQQLPSLADPERVLVNLCRFLEGARSPQSWAALFEREPDALETLLALFSTSQYMAERLVADSEAFDLLRMTAGRPVDVQILKDEIAAEIDVAGDSRSIMRALRDFRHRETLRIAYGDFITQQPVEKVTQQISELCDAILQAALLGALREQSQRSPRPLHQDGSPVEFAIIALGKLGGAELNYSSDIDLVFVYNTPRQPIQRGREAEQLAAIDDYFQRLCQLLVRYLSESTSRGVAYRVDMRLRPHGTQGALVMDLADTLNYYDSLGRTWERQAFLKARVVAGDFELGEALLSQLQPWIYRRYLMSADIAGIAALKRRIEHRARSQGVELLNVKLGFGGIRDIEYVVQFLQLLHGGDEPRVRCNNTLEALRKLEVAGCITGEEGSLLAENYCYLRQLEHYLQIMYDRQTHTLPSDPKELENFVRRLRLTDRSDDRRRQDDIRREESPTEAAANRPAPGDQAARSTSLDASSLSEQVSDFHSQLAKRTEQNRKILEHLLHEAFDEESSATPETDLILDPSPTPEAIDSVLGKYGFKDTQAAYRHLQDLAVESIKFLSTRRCRHFLAAIAPKLLASIATTPSPDSTLISLANVSESIGGKAVLWELFSSNTATMDLCVRVCAGSVYLSSILTGNPGMIDELLDSLMLNSLLDRDALANQLDDLCRGANDIGPILQSFKNSMHLRVGVRNILGKDTISETHAALSDIAEACLEKVIQHEFHRLVRQLGVPVRSYPTATPPASIPERSPAVPTAANPQLESLPDDAASGRIDLPAPQQTMAHEGAEAAELVVLAVGKLGGREPNYHSDIDLIFLFDGEGYTRSLVPDRRFSPTTNRHFFNQLGQRVIQSVTRVGPGGKLYDVDVRLRPLGRSGELAITINDLRRYFANQSGQIWERQALCKARPIWGSQGAQAAAMECVREILQQVDDPSVAASEIYQHRYQLQQGAGDCNLKRGVGGTMDIEFDVQFLQLANAKTAPQCLVPGTLLAIEQLQAIGALDESTASSMISDYEFLRQIESGIRLMNMSARHELPKTSEELDRLAFLLSTLHVQQSTRQEQEAEPSTALTGAQMADGCISRMAAVRTRFERHFANYLPQEEADPAPSE</sequence>
<dbReference type="EC" id="2.7.7.42" evidence="10"/>
<feature type="compositionally biased region" description="Polar residues" evidence="7">
    <location>
        <begin position="505"/>
        <end position="514"/>
    </location>
</feature>
<keyword evidence="2 10" id="KW-0548">Nucleotidyltransferase</keyword>
<dbReference type="PANTHER" id="PTHR30621:SF0">
    <property type="entry name" value="BIFUNCTIONAL GLUTAMINE SYNTHETASE ADENYLYLTRANSFERASE_ADENYLYL-REMOVING ENZYME"/>
    <property type="match status" value="1"/>
</dbReference>
<dbReference type="InterPro" id="IPR013546">
    <property type="entry name" value="PII_UdlTrfase/GS_AdlTrfase"/>
</dbReference>
<evidence type="ECO:0000256" key="4">
    <source>
        <dbReference type="ARBA" id="ARBA00022840"/>
    </source>
</evidence>
<dbReference type="Gene3D" id="3.30.460.10">
    <property type="entry name" value="Beta Polymerase, domain 2"/>
    <property type="match status" value="2"/>
</dbReference>
<dbReference type="SUPFAM" id="SSF81593">
    <property type="entry name" value="Nucleotidyltransferase substrate binding subunit/domain"/>
    <property type="match status" value="2"/>
</dbReference>
<evidence type="ECO:0000256" key="3">
    <source>
        <dbReference type="ARBA" id="ARBA00022741"/>
    </source>
</evidence>
<keyword evidence="1 10" id="KW-0808">Transferase</keyword>
<dbReference type="AlphaFoldDB" id="A0A518G5L2"/>
<feature type="region of interest" description="Disordered" evidence="7">
    <location>
        <begin position="476"/>
        <end position="514"/>
    </location>
</feature>
<dbReference type="Pfam" id="PF08335">
    <property type="entry name" value="GlnD_UR_UTase"/>
    <property type="match status" value="2"/>
</dbReference>
<dbReference type="EMBL" id="CP036298">
    <property type="protein sequence ID" value="QDV23880.1"/>
    <property type="molecule type" value="Genomic_DNA"/>
</dbReference>
<evidence type="ECO:0000313" key="10">
    <source>
        <dbReference type="EMBL" id="QDV23880.1"/>
    </source>
</evidence>
<feature type="domain" description="Glutamate-ammonia ligase adenylyltransferase repeated" evidence="8">
    <location>
        <begin position="659"/>
        <end position="774"/>
    </location>
</feature>
<dbReference type="CDD" id="cd05401">
    <property type="entry name" value="NT_GlnE_GlnD_like"/>
    <property type="match status" value="2"/>
</dbReference>
<protein>
    <submittedName>
        <fullName evidence="10">Glutamate-ammonia-ligase adenylyltransferase</fullName>
        <ecNumber evidence="10">2.7.7.42</ecNumber>
    </submittedName>
</protein>
<keyword evidence="10" id="KW-0436">Ligase</keyword>